<reference evidence="8 9" key="1">
    <citation type="submission" date="2024-04" db="EMBL/GenBank/DDBJ databases">
        <title>Complete genome sequence of Nguyenibacter vanlangesis HBCM-1154, a strain capable of nitrogen fixation, IAA production, and phosphorus solubilization isolated from sugarcane soil.</title>
        <authorList>
            <person name="MY HANH P."/>
        </authorList>
    </citation>
    <scope>NUCLEOTIDE SEQUENCE [LARGE SCALE GENOMIC DNA]</scope>
    <source>
        <strain evidence="8 9">HBCM 1154</strain>
    </source>
</reference>
<evidence type="ECO:0000313" key="8">
    <source>
        <dbReference type="EMBL" id="XAE44497.1"/>
    </source>
</evidence>
<dbReference type="InterPro" id="IPR014150">
    <property type="entry name" value="Conjugal_tfr_TrbL"/>
</dbReference>
<keyword evidence="4 7" id="KW-1133">Transmembrane helix</keyword>
<evidence type="ECO:0000256" key="1">
    <source>
        <dbReference type="ARBA" id="ARBA00004141"/>
    </source>
</evidence>
<evidence type="ECO:0000256" key="7">
    <source>
        <dbReference type="SAM" id="Phobius"/>
    </source>
</evidence>
<dbReference type="RefSeq" id="WP_342629749.1">
    <property type="nucleotide sequence ID" value="NZ_CP152276.1"/>
</dbReference>
<dbReference type="Pfam" id="PF04610">
    <property type="entry name" value="TrbL"/>
    <property type="match status" value="1"/>
</dbReference>
<evidence type="ECO:0000256" key="6">
    <source>
        <dbReference type="SAM" id="MobiDB-lite"/>
    </source>
</evidence>
<feature type="transmembrane region" description="Helical" evidence="7">
    <location>
        <begin position="207"/>
        <end position="226"/>
    </location>
</feature>
<dbReference type="EMBL" id="CP152276">
    <property type="protein sequence ID" value="XAE44497.1"/>
    <property type="molecule type" value="Genomic_DNA"/>
</dbReference>
<proteinExistence type="inferred from homology"/>
<organism evidence="8 9">
    <name type="scientific">Nguyenibacter vanlangensis</name>
    <dbReference type="NCBI Taxonomy" id="1216886"/>
    <lineage>
        <taxon>Bacteria</taxon>
        <taxon>Pseudomonadati</taxon>
        <taxon>Pseudomonadota</taxon>
        <taxon>Alphaproteobacteria</taxon>
        <taxon>Acetobacterales</taxon>
        <taxon>Acetobacteraceae</taxon>
        <taxon>Nguyenibacter</taxon>
    </lineage>
</organism>
<dbReference type="Proteomes" id="UP001449795">
    <property type="component" value="Chromosome"/>
</dbReference>
<evidence type="ECO:0000256" key="2">
    <source>
        <dbReference type="ARBA" id="ARBA00007802"/>
    </source>
</evidence>
<comment type="similarity">
    <text evidence="2">Belongs to the TrbL/VirB6 family.</text>
</comment>
<evidence type="ECO:0000256" key="5">
    <source>
        <dbReference type="ARBA" id="ARBA00023136"/>
    </source>
</evidence>
<keyword evidence="3 7" id="KW-0812">Transmembrane</keyword>
<keyword evidence="9" id="KW-1185">Reference proteome</keyword>
<feature type="transmembrane region" description="Helical" evidence="7">
    <location>
        <begin position="30"/>
        <end position="52"/>
    </location>
</feature>
<feature type="transmembrane region" description="Helical" evidence="7">
    <location>
        <begin position="142"/>
        <end position="166"/>
    </location>
</feature>
<comment type="subcellular location">
    <subcellularLocation>
        <location evidence="1">Membrane</location>
        <topology evidence="1">Multi-pass membrane protein</topology>
    </subcellularLocation>
</comment>
<protein>
    <submittedName>
        <fullName evidence="8">P-type conjugative transfer protein TrbL</fullName>
    </submittedName>
</protein>
<gene>
    <name evidence="8" type="primary">trbL</name>
    <name evidence="8" type="ORF">AAC691_08760</name>
</gene>
<dbReference type="InterPro" id="IPR007688">
    <property type="entry name" value="Conjugal_tfr_TrbL/VirB6"/>
</dbReference>
<name>A0ABZ3D9K0_9PROT</name>
<feature type="transmembrane region" description="Helical" evidence="7">
    <location>
        <begin position="64"/>
        <end position="80"/>
    </location>
</feature>
<dbReference type="NCBIfam" id="NF010449">
    <property type="entry name" value="PRK13875.1"/>
    <property type="match status" value="1"/>
</dbReference>
<accession>A0ABZ3D9K0</accession>
<dbReference type="NCBIfam" id="TIGR02783">
    <property type="entry name" value="TrbL_P"/>
    <property type="match status" value="1"/>
</dbReference>
<evidence type="ECO:0000256" key="3">
    <source>
        <dbReference type="ARBA" id="ARBA00022692"/>
    </source>
</evidence>
<evidence type="ECO:0000313" key="9">
    <source>
        <dbReference type="Proteomes" id="UP001449795"/>
    </source>
</evidence>
<keyword evidence="5 7" id="KW-0472">Membrane</keyword>
<evidence type="ECO:0000256" key="4">
    <source>
        <dbReference type="ARBA" id="ARBA00022989"/>
    </source>
</evidence>
<feature type="region of interest" description="Disordered" evidence="6">
    <location>
        <begin position="369"/>
        <end position="450"/>
    </location>
</feature>
<feature type="compositionally biased region" description="Low complexity" evidence="6">
    <location>
        <begin position="387"/>
        <end position="413"/>
    </location>
</feature>
<sequence length="450" mass="45184">MGNDTAVIDHFLDVFSRYIDSGFGLIGGDVGFLVTILVGIDGTLAGLAWALGEDDTLQALAKKVLYVGFFAFILNNWQFLTKTVFNSFASIGLKATGSALSYADFLKPGLLAHAGVQGADVLLAQIQRLAGFPQVFWNLSEILVMGLSWVVTLIAFFVLAIMLFLAIIEFKLTTLKGFILVPFALWRGTAFIAEPVLGQVVTSGVRILTYAVVTGIGTQLFTQILPSDPKTELSMQDAIAILLAAMTIAGLAFSANRIASGIVSGAPQLGLGAAAAPAGVVAGTVMLGATGAGAAAGAAVSGVGAAASLAGGARMAYTLGSAAEGGSVAGGVAGMARAAGGAATGGLRGMAQEAVSALKERYAAGQRGAWTATGGKPTSGMSEDVADGTAGEAAASSAASASSGTPPGKSPPAWAERLRGRTVRNAAGRVVREGEGGGAGMKPNLKGDKP</sequence>
<feature type="transmembrane region" description="Helical" evidence="7">
    <location>
        <begin position="238"/>
        <end position="255"/>
    </location>
</feature>